<comment type="subcellular location">
    <subcellularLocation>
        <location evidence="1">Secreted</location>
    </subcellularLocation>
</comment>
<evidence type="ECO:0000256" key="5">
    <source>
        <dbReference type="ARBA" id="ARBA00023320"/>
    </source>
</evidence>
<dbReference type="Proteomes" id="UP001367676">
    <property type="component" value="Unassembled WGS sequence"/>
</dbReference>
<dbReference type="GO" id="GO:0007218">
    <property type="term" value="P:neuropeptide signaling pathway"/>
    <property type="evidence" value="ECO:0007669"/>
    <property type="project" value="UniProtKB-KW"/>
</dbReference>
<keyword evidence="3" id="KW-0964">Secreted</keyword>
<evidence type="ECO:0000256" key="4">
    <source>
        <dbReference type="ARBA" id="ARBA00022815"/>
    </source>
</evidence>
<feature type="compositionally biased region" description="Basic and acidic residues" evidence="6">
    <location>
        <begin position="218"/>
        <end position="229"/>
    </location>
</feature>
<dbReference type="InterPro" id="IPR001484">
    <property type="entry name" value="Pyrokinin_CS"/>
</dbReference>
<dbReference type="GO" id="GO:0005184">
    <property type="term" value="F:neuropeptide hormone activity"/>
    <property type="evidence" value="ECO:0007669"/>
    <property type="project" value="InterPro"/>
</dbReference>
<dbReference type="AlphaFoldDB" id="A0AAN9Y928"/>
<keyword evidence="8" id="KW-1185">Reference proteome</keyword>
<name>A0AAN9Y928_9HEMI</name>
<evidence type="ECO:0000313" key="7">
    <source>
        <dbReference type="EMBL" id="KAK7602015.1"/>
    </source>
</evidence>
<reference evidence="7 8" key="1">
    <citation type="submission" date="2024-03" db="EMBL/GenBank/DDBJ databases">
        <title>Adaptation during the transition from Ophiocordyceps entomopathogen to insect associate is accompanied by gene loss and intensified selection.</title>
        <authorList>
            <person name="Ward C.M."/>
            <person name="Onetto C.A."/>
            <person name="Borneman A.R."/>
        </authorList>
    </citation>
    <scope>NUCLEOTIDE SEQUENCE [LARGE SCALE GENOMIC DNA]</scope>
    <source>
        <strain evidence="7">AWRI1</strain>
        <tissue evidence="7">Single Adult Female</tissue>
    </source>
</reference>
<gene>
    <name evidence="7" type="ORF">V9T40_009456</name>
</gene>
<evidence type="ECO:0000256" key="6">
    <source>
        <dbReference type="SAM" id="MobiDB-lite"/>
    </source>
</evidence>
<feature type="region of interest" description="Disordered" evidence="6">
    <location>
        <begin position="184"/>
        <end position="229"/>
    </location>
</feature>
<dbReference type="PROSITE" id="PS00539">
    <property type="entry name" value="PYROKININ"/>
    <property type="match status" value="2"/>
</dbReference>
<keyword evidence="5" id="KW-0527">Neuropeptide</keyword>
<keyword evidence="4" id="KW-0027">Amidation</keyword>
<evidence type="ECO:0000313" key="8">
    <source>
        <dbReference type="Proteomes" id="UP001367676"/>
    </source>
</evidence>
<evidence type="ECO:0000256" key="1">
    <source>
        <dbReference type="ARBA" id="ARBA00004613"/>
    </source>
</evidence>
<accession>A0AAN9Y928</accession>
<comment type="caution">
    <text evidence="7">The sequence shown here is derived from an EMBL/GenBank/DDBJ whole genome shotgun (WGS) entry which is preliminary data.</text>
</comment>
<comment type="similarity">
    <text evidence="2">Belongs to the pyrokinin family.</text>
</comment>
<evidence type="ECO:0000256" key="3">
    <source>
        <dbReference type="ARBA" id="ARBA00022525"/>
    </source>
</evidence>
<dbReference type="EMBL" id="JBBCAQ010000010">
    <property type="protein sequence ID" value="KAK7602015.1"/>
    <property type="molecule type" value="Genomic_DNA"/>
</dbReference>
<proteinExistence type="inferred from homology"/>
<sequence>MSWKSSQRVRKPANPMEIQPMRIGNPANKLENWPPPWKSSHREYLDKVLSESILIPVKSDDVNDASLLGIELDGDQVTKSIHKRHHPSSNTAWFGPRLGRKKRSIVLDEDFFDLLDHNQKNSADDDVQIIKHPIALPLIIEGYMSKREYMKPRLGRGNSWSDDDDKIVKAPPFSPRLGRRSLVPLKPRLGRAGTSPETAVFKPRLGRDPNFNEFNEYADTRNSVDDKDH</sequence>
<feature type="region of interest" description="Disordered" evidence="6">
    <location>
        <begin position="1"/>
        <end position="29"/>
    </location>
</feature>
<protein>
    <submittedName>
        <fullName evidence="7">Uncharacterized protein</fullName>
    </submittedName>
</protein>
<dbReference type="GO" id="GO:0005576">
    <property type="term" value="C:extracellular region"/>
    <property type="evidence" value="ECO:0007669"/>
    <property type="project" value="UniProtKB-SubCell"/>
</dbReference>
<evidence type="ECO:0000256" key="2">
    <source>
        <dbReference type="ARBA" id="ARBA00007714"/>
    </source>
</evidence>
<organism evidence="7 8">
    <name type="scientific">Parthenolecanium corni</name>
    <dbReference type="NCBI Taxonomy" id="536013"/>
    <lineage>
        <taxon>Eukaryota</taxon>
        <taxon>Metazoa</taxon>
        <taxon>Ecdysozoa</taxon>
        <taxon>Arthropoda</taxon>
        <taxon>Hexapoda</taxon>
        <taxon>Insecta</taxon>
        <taxon>Pterygota</taxon>
        <taxon>Neoptera</taxon>
        <taxon>Paraneoptera</taxon>
        <taxon>Hemiptera</taxon>
        <taxon>Sternorrhyncha</taxon>
        <taxon>Coccoidea</taxon>
        <taxon>Coccidae</taxon>
        <taxon>Parthenolecanium</taxon>
    </lineage>
</organism>